<comment type="similarity">
    <text evidence="1">Belongs to the peptidase S1B family.</text>
</comment>
<keyword evidence="1" id="KW-0576">Peroxisome</keyword>
<gene>
    <name evidence="2" type="ORF">DGYR_LOCUS5165</name>
</gene>
<keyword evidence="1" id="KW-0378">Hydrolase</keyword>
<keyword evidence="3" id="KW-1185">Reference proteome</keyword>
<dbReference type="GO" id="GO:0031998">
    <property type="term" value="P:regulation of fatty acid beta-oxidation"/>
    <property type="evidence" value="ECO:0007669"/>
    <property type="project" value="TreeGrafter"/>
</dbReference>
<dbReference type="GO" id="GO:0005777">
    <property type="term" value="C:peroxisome"/>
    <property type="evidence" value="ECO:0007669"/>
    <property type="project" value="UniProtKB-SubCell"/>
</dbReference>
<keyword evidence="1" id="KW-0645">Protease</keyword>
<evidence type="ECO:0000256" key="1">
    <source>
        <dbReference type="PIRNR" id="PIRNR037989"/>
    </source>
</evidence>
<dbReference type="Pfam" id="PF13365">
    <property type="entry name" value="Trypsin_2"/>
    <property type="match status" value="2"/>
</dbReference>
<organism evidence="2 3">
    <name type="scientific">Dimorphilus gyrociliatus</name>
    <dbReference type="NCBI Taxonomy" id="2664684"/>
    <lineage>
        <taxon>Eukaryota</taxon>
        <taxon>Metazoa</taxon>
        <taxon>Spiralia</taxon>
        <taxon>Lophotrochozoa</taxon>
        <taxon>Annelida</taxon>
        <taxon>Polychaeta</taxon>
        <taxon>Polychaeta incertae sedis</taxon>
        <taxon>Dinophilidae</taxon>
        <taxon>Dimorphilus</taxon>
    </lineage>
</organism>
<dbReference type="EC" id="3.4.21.-" evidence="1"/>
<dbReference type="InterPro" id="IPR039245">
    <property type="entry name" value="TYSND1/DEG15"/>
</dbReference>
<dbReference type="PANTHER" id="PTHR21004:SF0">
    <property type="entry name" value="PEROXISOMAL LEADER PEPTIDE-PROCESSING PROTEASE"/>
    <property type="match status" value="1"/>
</dbReference>
<dbReference type="SUPFAM" id="SSF50494">
    <property type="entry name" value="Trypsin-like serine proteases"/>
    <property type="match status" value="2"/>
</dbReference>
<dbReference type="InterPro" id="IPR043504">
    <property type="entry name" value="Peptidase_S1_PA_chymotrypsin"/>
</dbReference>
<comment type="subcellular location">
    <subcellularLocation>
        <location evidence="1">Peroxisome</location>
    </subcellularLocation>
</comment>
<evidence type="ECO:0000313" key="3">
    <source>
        <dbReference type="Proteomes" id="UP000549394"/>
    </source>
</evidence>
<protein>
    <recommendedName>
        <fullName evidence="1">Peroxisomal leader peptide-processing protease</fullName>
        <ecNumber evidence="1">3.4.21.-</ecNumber>
    </recommendedName>
</protein>
<keyword evidence="1" id="KW-0720">Serine protease</keyword>
<dbReference type="OrthoDB" id="17845at2759"/>
<comment type="caution">
    <text evidence="2">The sequence shown here is derived from an EMBL/GenBank/DDBJ whole genome shotgun (WGS) entry which is preliminary data.</text>
</comment>
<dbReference type="PANTHER" id="PTHR21004">
    <property type="entry name" value="SERINE PROTEASE-RELATED"/>
    <property type="match status" value="1"/>
</dbReference>
<dbReference type="EMBL" id="CAJFCJ010000006">
    <property type="protein sequence ID" value="CAD5116556.1"/>
    <property type="molecule type" value="Genomic_DNA"/>
</dbReference>
<comment type="PTM">
    <text evidence="1">The full-lengh TYSND1 is the active the proteolytic processing of PTS1- and PTS2-proteins and in self-cleavage, and intermolecular self-cleavage of TYSND1 down-regulates its protease activity.</text>
</comment>
<dbReference type="InterPro" id="IPR009003">
    <property type="entry name" value="Peptidase_S1_PA"/>
</dbReference>
<evidence type="ECO:0000313" key="2">
    <source>
        <dbReference type="EMBL" id="CAD5116556.1"/>
    </source>
</evidence>
<sequence length="525" mass="58178">MEVRNYSCLIELLGESNVALPSSSSGILIDSRLGILLTHGTVLFEHLLHNNDNHRQLLKNQSVNLEKFNLRAKVSFEKFDKDNQKKRSTSHIQLFNCNQGSSVTPRDNHSAQVLQIFVCPEFVNGLNDVAPKHSDWSFNYIDDTSEKDQLIIDLLPTFVLLRIDNWRNEVENDLKISPIKLVREGLEVYSVATPFANLSPGVFLNSISRGIICKATGKHKSVLLTDARCVPGTEGGPLFDKQGRLIGLIASSLCWKGGEFTGLAIACSIQSLLRSLPLYRAITNIIREEDVEFSHDQQTFLVEKLSKSVVYVKCGALSGSGVVIEPQMGLIATCRHVVAQSAYNPTKVKLSDDCDWFETDVIFSTNSSSPYDFALLKVKHFVDLPLLPSVQVENNPFEGEELFMIGHALLEDKAKYSPIVSTGCLAKLVCQDSLPVMIQSTTVILPGASGGALFGKNGHLVGLIVSNSKDTENNVNYPQVNLSIPFVTLWPYIEAYKETKDMQHLELLNTANNLLKELWSLQSKG</sequence>
<comment type="function">
    <text evidence="1">Peroxisomal protease that mediates both the removal of the leader peptide from proteins containing a PTS2 target sequence and processes several PTS1-containing proteins. Catalyzes the processing of PTS1-proteins involved in the peroxisomal beta-oxidation of fatty acids.</text>
</comment>
<reference evidence="2 3" key="1">
    <citation type="submission" date="2020-08" db="EMBL/GenBank/DDBJ databases">
        <authorList>
            <person name="Hejnol A."/>
        </authorList>
    </citation>
    <scope>NUCLEOTIDE SEQUENCE [LARGE SCALE GENOMIC DNA]</scope>
</reference>
<name>A0A7I8VJV2_9ANNE</name>
<dbReference type="Proteomes" id="UP000549394">
    <property type="component" value="Unassembled WGS sequence"/>
</dbReference>
<dbReference type="GO" id="GO:0004252">
    <property type="term" value="F:serine-type endopeptidase activity"/>
    <property type="evidence" value="ECO:0007669"/>
    <property type="project" value="InterPro"/>
</dbReference>
<dbReference type="AlphaFoldDB" id="A0A7I8VJV2"/>
<dbReference type="GO" id="GO:0016485">
    <property type="term" value="P:protein processing"/>
    <property type="evidence" value="ECO:0007669"/>
    <property type="project" value="InterPro"/>
</dbReference>
<accession>A0A7I8VJV2</accession>
<dbReference type="Gene3D" id="2.40.10.10">
    <property type="entry name" value="Trypsin-like serine proteases"/>
    <property type="match status" value="3"/>
</dbReference>
<proteinExistence type="inferred from homology"/>